<accession>A0A7J6FVD5</accession>
<dbReference type="AlphaFoldDB" id="A0A7J6FVD5"/>
<dbReference type="EMBL" id="JAATIP010000094">
    <property type="protein sequence ID" value="KAF4374711.1"/>
    <property type="molecule type" value="Genomic_DNA"/>
</dbReference>
<gene>
    <name evidence="1" type="ORF">F8388_020232</name>
</gene>
<comment type="caution">
    <text evidence="1">The sequence shown here is derived from an EMBL/GenBank/DDBJ whole genome shotgun (WGS) entry which is preliminary data.</text>
</comment>
<proteinExistence type="predicted"/>
<protein>
    <submittedName>
        <fullName evidence="1">Uncharacterized protein</fullName>
    </submittedName>
</protein>
<dbReference type="Proteomes" id="UP000525078">
    <property type="component" value="Unassembled WGS sequence"/>
</dbReference>
<evidence type="ECO:0000313" key="1">
    <source>
        <dbReference type="EMBL" id="KAF4374711.1"/>
    </source>
</evidence>
<reference evidence="1 2" key="1">
    <citation type="journal article" date="2020" name="bioRxiv">
        <title>Sequence and annotation of 42 cannabis genomes reveals extensive copy number variation in cannabinoid synthesis and pathogen resistance genes.</title>
        <authorList>
            <person name="Mckernan K.J."/>
            <person name="Helbert Y."/>
            <person name="Kane L.T."/>
            <person name="Ebling H."/>
            <person name="Zhang L."/>
            <person name="Liu B."/>
            <person name="Eaton Z."/>
            <person name="Mclaughlin S."/>
            <person name="Kingan S."/>
            <person name="Baybayan P."/>
            <person name="Concepcion G."/>
            <person name="Jordan M."/>
            <person name="Riva A."/>
            <person name="Barbazuk W."/>
            <person name="Harkins T."/>
        </authorList>
    </citation>
    <scope>NUCLEOTIDE SEQUENCE [LARGE SCALE GENOMIC DNA]</scope>
    <source>
        <strain evidence="2">cv. Jamaican Lion 4</strain>
        <tissue evidence="1">Leaf</tissue>
    </source>
</reference>
<sequence length="99" mass="11375">MFCLTSRAGTRELETIERESSFHSTPIPNPKGFNRKKERMILVASMAELMEEYTALLSRVLEHLFHSAPFPGRVRFLILRNLPFVSYIPPPPSSTRTRA</sequence>
<evidence type="ECO:0000313" key="2">
    <source>
        <dbReference type="Proteomes" id="UP000525078"/>
    </source>
</evidence>
<organism evidence="1 2">
    <name type="scientific">Cannabis sativa</name>
    <name type="common">Hemp</name>
    <name type="synonym">Marijuana</name>
    <dbReference type="NCBI Taxonomy" id="3483"/>
    <lineage>
        <taxon>Eukaryota</taxon>
        <taxon>Viridiplantae</taxon>
        <taxon>Streptophyta</taxon>
        <taxon>Embryophyta</taxon>
        <taxon>Tracheophyta</taxon>
        <taxon>Spermatophyta</taxon>
        <taxon>Magnoliopsida</taxon>
        <taxon>eudicotyledons</taxon>
        <taxon>Gunneridae</taxon>
        <taxon>Pentapetalae</taxon>
        <taxon>rosids</taxon>
        <taxon>fabids</taxon>
        <taxon>Rosales</taxon>
        <taxon>Cannabaceae</taxon>
        <taxon>Cannabis</taxon>
    </lineage>
</organism>
<dbReference type="PANTHER" id="PTHR48175:SF3">
    <property type="entry name" value="OS04G0581700 PROTEIN"/>
    <property type="match status" value="1"/>
</dbReference>
<dbReference type="PANTHER" id="PTHR48175">
    <property type="entry name" value="OS04G0581700 PROTEIN"/>
    <property type="match status" value="1"/>
</dbReference>
<name>A0A7J6FVD5_CANSA</name>